<dbReference type="GO" id="GO:0005737">
    <property type="term" value="C:cytoplasm"/>
    <property type="evidence" value="ECO:0007669"/>
    <property type="project" value="TreeGrafter"/>
</dbReference>
<accession>A0A315YJ38</accession>
<gene>
    <name evidence="1" type="ORF">IE37_02506</name>
</gene>
<evidence type="ECO:0000313" key="1">
    <source>
        <dbReference type="EMBL" id="PWJ11283.1"/>
    </source>
</evidence>
<name>A0A315YJ38_RUMFL</name>
<dbReference type="OrthoDB" id="9781415at2"/>
<dbReference type="PANTHER" id="PTHR48100">
    <property type="entry name" value="BROAD-SPECIFICITY PHOSPHATASE YOR283W-RELATED"/>
    <property type="match status" value="1"/>
</dbReference>
<dbReference type="InterPro" id="IPR029033">
    <property type="entry name" value="His_PPase_superfam"/>
</dbReference>
<sequence length="195" mass="22618">MTNIYFVRHAQPQYTCADTAVRPLTEEGLRDTAEVVRTMKDIQLDYAISSPYKRSYDTIKQTAEEHGLTIDTDERLRERMNGRDSNNMDMFRRRWADLSFSESDGECLQSVMDRNIAAINDILDSHEGQSIILGTHGTALSTILHYYDNSFGLEGFLRLIDFMPYIVRLGFEGRRCVEKEELLIVKKEFKNGFKR</sequence>
<dbReference type="Pfam" id="PF00300">
    <property type="entry name" value="His_Phos_1"/>
    <property type="match status" value="1"/>
</dbReference>
<dbReference type="PANTHER" id="PTHR48100:SF1">
    <property type="entry name" value="HISTIDINE PHOSPHATASE FAMILY PROTEIN-RELATED"/>
    <property type="match status" value="1"/>
</dbReference>
<proteinExistence type="predicted"/>
<comment type="caution">
    <text evidence="1">The sequence shown here is derived from an EMBL/GenBank/DDBJ whole genome shotgun (WGS) entry which is preliminary data.</text>
</comment>
<dbReference type="EMBL" id="QGDI01000010">
    <property type="protein sequence ID" value="PWJ11283.1"/>
    <property type="molecule type" value="Genomic_DNA"/>
</dbReference>
<evidence type="ECO:0000313" key="2">
    <source>
        <dbReference type="Proteomes" id="UP000245720"/>
    </source>
</evidence>
<protein>
    <submittedName>
        <fullName evidence="1">2,3-bisphosphoglycerate-dependent phosphoglycerate mutase</fullName>
    </submittedName>
</protein>
<dbReference type="SMART" id="SM00855">
    <property type="entry name" value="PGAM"/>
    <property type="match status" value="1"/>
</dbReference>
<reference evidence="1 2" key="1">
    <citation type="submission" date="2018-05" db="EMBL/GenBank/DDBJ databases">
        <title>The Hungate 1000. A catalogue of reference genomes from the rumen microbiome.</title>
        <authorList>
            <person name="Kelly W."/>
        </authorList>
    </citation>
    <scope>NUCLEOTIDE SEQUENCE [LARGE SCALE GENOMIC DNA]</scope>
    <source>
        <strain evidence="1 2">SAb67</strain>
    </source>
</reference>
<dbReference type="AlphaFoldDB" id="A0A315YJ38"/>
<dbReference type="InterPro" id="IPR050275">
    <property type="entry name" value="PGM_Phosphatase"/>
</dbReference>
<dbReference type="CDD" id="cd07067">
    <property type="entry name" value="HP_PGM_like"/>
    <property type="match status" value="1"/>
</dbReference>
<organism evidence="1 2">
    <name type="scientific">Ruminococcus flavefaciens</name>
    <dbReference type="NCBI Taxonomy" id="1265"/>
    <lineage>
        <taxon>Bacteria</taxon>
        <taxon>Bacillati</taxon>
        <taxon>Bacillota</taxon>
        <taxon>Clostridia</taxon>
        <taxon>Eubacteriales</taxon>
        <taxon>Oscillospiraceae</taxon>
        <taxon>Ruminococcus</taxon>
    </lineage>
</organism>
<dbReference type="SUPFAM" id="SSF53254">
    <property type="entry name" value="Phosphoglycerate mutase-like"/>
    <property type="match status" value="1"/>
</dbReference>
<dbReference type="Gene3D" id="3.40.50.1240">
    <property type="entry name" value="Phosphoglycerate mutase-like"/>
    <property type="match status" value="1"/>
</dbReference>
<dbReference type="RefSeq" id="WP_109727237.1">
    <property type="nucleotide sequence ID" value="NZ_CAMOTJ010000022.1"/>
</dbReference>
<dbReference type="GO" id="GO:0016791">
    <property type="term" value="F:phosphatase activity"/>
    <property type="evidence" value="ECO:0007669"/>
    <property type="project" value="TreeGrafter"/>
</dbReference>
<dbReference type="Proteomes" id="UP000245720">
    <property type="component" value="Unassembled WGS sequence"/>
</dbReference>
<dbReference type="InterPro" id="IPR013078">
    <property type="entry name" value="His_Pase_superF_clade-1"/>
</dbReference>